<name>A0AA88CR35_FICCA</name>
<keyword evidence="1" id="KW-1133">Transmembrane helix</keyword>
<keyword evidence="3" id="KW-1185">Reference proteome</keyword>
<proteinExistence type="predicted"/>
<organism evidence="2 3">
    <name type="scientific">Ficus carica</name>
    <name type="common">Common fig</name>
    <dbReference type="NCBI Taxonomy" id="3494"/>
    <lineage>
        <taxon>Eukaryota</taxon>
        <taxon>Viridiplantae</taxon>
        <taxon>Streptophyta</taxon>
        <taxon>Embryophyta</taxon>
        <taxon>Tracheophyta</taxon>
        <taxon>Spermatophyta</taxon>
        <taxon>Magnoliopsida</taxon>
        <taxon>eudicotyledons</taxon>
        <taxon>Gunneridae</taxon>
        <taxon>Pentapetalae</taxon>
        <taxon>rosids</taxon>
        <taxon>fabids</taxon>
        <taxon>Rosales</taxon>
        <taxon>Moraceae</taxon>
        <taxon>Ficeae</taxon>
        <taxon>Ficus</taxon>
    </lineage>
</organism>
<dbReference type="AlphaFoldDB" id="A0AA88CR35"/>
<evidence type="ECO:0000313" key="2">
    <source>
        <dbReference type="EMBL" id="GMN26247.1"/>
    </source>
</evidence>
<protein>
    <submittedName>
        <fullName evidence="2">Uncharacterized protein</fullName>
    </submittedName>
</protein>
<feature type="transmembrane region" description="Helical" evidence="1">
    <location>
        <begin position="20"/>
        <end position="42"/>
    </location>
</feature>
<gene>
    <name evidence="2" type="ORF">TIFTF001_049279</name>
</gene>
<dbReference type="Proteomes" id="UP001187192">
    <property type="component" value="Unassembled WGS sequence"/>
</dbReference>
<comment type="caution">
    <text evidence="2">The sequence shown here is derived from an EMBL/GenBank/DDBJ whole genome shotgun (WGS) entry which is preliminary data.</text>
</comment>
<keyword evidence="1" id="KW-0472">Membrane</keyword>
<accession>A0AA88CR35</accession>
<dbReference type="EMBL" id="BTGU01006982">
    <property type="protein sequence ID" value="GMN26247.1"/>
    <property type="molecule type" value="Genomic_DNA"/>
</dbReference>
<sequence>MSNQSLQEVGFSSLNKTLSFAFYTSAFLGIGTSSGVAVGRVWHCSAKTRSSVRLRRCSRLPWRCSANSKGQSTHHHMELQRAGKCGTVAPALRHFCSSLPSDGTAAPALCQ</sequence>
<reference evidence="2" key="1">
    <citation type="submission" date="2023-07" db="EMBL/GenBank/DDBJ databases">
        <title>draft genome sequence of fig (Ficus carica).</title>
        <authorList>
            <person name="Takahashi T."/>
            <person name="Nishimura K."/>
        </authorList>
    </citation>
    <scope>NUCLEOTIDE SEQUENCE</scope>
</reference>
<evidence type="ECO:0000313" key="3">
    <source>
        <dbReference type="Proteomes" id="UP001187192"/>
    </source>
</evidence>
<keyword evidence="1" id="KW-0812">Transmembrane</keyword>
<evidence type="ECO:0000256" key="1">
    <source>
        <dbReference type="SAM" id="Phobius"/>
    </source>
</evidence>